<comment type="caution">
    <text evidence="1">The sequence shown here is derived from an EMBL/GenBank/DDBJ whole genome shotgun (WGS) entry which is preliminary data.</text>
</comment>
<accession>A0ACB7EF07</accession>
<name>A0ACB7EF07_NIBAL</name>
<organism evidence="1 2">
    <name type="scientific">Nibea albiflora</name>
    <name type="common">Yellow drum</name>
    <name type="synonym">Corvina albiflora</name>
    <dbReference type="NCBI Taxonomy" id="240163"/>
    <lineage>
        <taxon>Eukaryota</taxon>
        <taxon>Metazoa</taxon>
        <taxon>Chordata</taxon>
        <taxon>Craniata</taxon>
        <taxon>Vertebrata</taxon>
        <taxon>Euteleostomi</taxon>
        <taxon>Actinopterygii</taxon>
        <taxon>Neopterygii</taxon>
        <taxon>Teleostei</taxon>
        <taxon>Neoteleostei</taxon>
        <taxon>Acanthomorphata</taxon>
        <taxon>Eupercaria</taxon>
        <taxon>Sciaenidae</taxon>
        <taxon>Nibea</taxon>
    </lineage>
</organism>
<gene>
    <name evidence="1" type="primary">TTN.4</name>
    <name evidence="1" type="ORF">GBF38_016783</name>
</gene>
<keyword evidence="2" id="KW-1185">Reference proteome</keyword>
<evidence type="ECO:0000313" key="1">
    <source>
        <dbReference type="EMBL" id="KAG8000453.1"/>
    </source>
</evidence>
<dbReference type="Proteomes" id="UP000805704">
    <property type="component" value="Chromosome 8"/>
</dbReference>
<protein>
    <submittedName>
        <fullName evidence="1">Titin</fullName>
    </submittedName>
</protein>
<evidence type="ECO:0000313" key="2">
    <source>
        <dbReference type="Proteomes" id="UP000805704"/>
    </source>
</evidence>
<dbReference type="EMBL" id="CM024796">
    <property type="protein sequence ID" value="KAG8000453.1"/>
    <property type="molecule type" value="Genomic_DNA"/>
</dbReference>
<proteinExistence type="predicted"/>
<reference evidence="1" key="1">
    <citation type="submission" date="2020-04" db="EMBL/GenBank/DDBJ databases">
        <title>A chromosome-scale assembly and high-density genetic map of the yellow drum (Nibea albiflora) genome.</title>
        <authorList>
            <person name="Xu D."/>
            <person name="Zhang W."/>
            <person name="Chen R."/>
            <person name="Tan P."/>
            <person name="Wang L."/>
            <person name="Song H."/>
            <person name="Tian L."/>
            <person name="Zhu Q."/>
            <person name="Wang B."/>
        </authorList>
    </citation>
    <scope>NUCLEOTIDE SEQUENCE</scope>
    <source>
        <strain evidence="1">ZJHYS-2018</strain>
    </source>
</reference>
<sequence>MKVVDSTKTSITLGWSKPEWDGGSEVTSYMVEKLIEGEKEWSMITTKGEAKTTEYTVHDLKPDVNYFFRVSAVNCAGRGDPLEMTEPVQAKDILEEAQIDSDVAMRTHYIVKAGKDVELSVPLKGRPAPTASWSKGEECIDSDPKYEFHHSDTSSVLVIREVTRLDTGKYTVKIENGVGEPKTLTLSVKVQDTPAQCRNLVMKDVTRGKVTLCWEPPLLDGGAEITNYIVEKRDSSKRSYSAVTNKCRDLTYTIEDLSEKTSFFFRVLAENENGVGDPCETLEPVKATETPGPVKEVSMKDSSKTSVTLQWLKPDYDGGSIISDYVIEKKLSNEEWSLGGTSKQCEFEVKKLKEHSDMFFRVAARNEKGQGDFVEIGPIKVIDYIITPEASLAEYPDGRISVRLGHNVHIELPYKGKPKPAILWLKDNLPLKESDQVRFKKTENKSTLMIKNVNKENEGKYTLTLDNKVNRRSFHIHVITLGPPSKPVGPIRLDEVRAESIMISWDEPNDDGGGDITCYSVEKRDTSQSDWKMACSSVQGTQFRIPNLIKGVQYQFRVCAENRYGVSEPLVSQMIIAKHQFRPPGPPGKPVVYNVTNDGMTIQWEQPIYDGGTPIQGFHVEKKEKNSIMWQKVNTMLIKETDFRILELIEGLEYSFRVYAQNDAGFSRMSDESKLTMAVSPVDPPGQPDYTDVTSDSVALKWDAPKRDGGSKIVGYNVEKRQGLGRWFKANLTDVHDCQYTVTGLATNERYEFRVIARNAIGVVSPPSNSSGMIAVRNENAPPNIQFGPEYFDGLTVKAGDNIRLKVAITGRPVPKVIWFRDGIEITKKMMDIINVAGSSTLFVRDADRTHRGLYTVEATNGSGSKKEDILVQVQDTPGEPVGPIVFSQISEGKCTLSWTAPENDGCSEISHYIIEKRETAKISWALVSDECKECTFNASKLIKTNEYQFRVSAVNKFGVGRPLESSPIIAQLQYTTPDAPGTPDSTEVTGESITLSWTPPSSDGGNPIQYYILEKRERKTTRFYKVITKKPIVECAHKVLHLTEDMEYEFRVMAVNDAGVGTPSNISVPIRAAEPKDIPCAPSVICVSDSTNTSISLEWTKPADDGGMEIMGYIIEMVKAGETEWKRMNEQLVAETNYVVTGLQAGAEYMFRVAAVNHVGRGDDKEIEEPAQAVDRLTAPQVDIDATFKQTHIVKAGGSVCLGIYFRGKPIPTATWVKEEGELGVLSEITTTDGYSSLSIGKCSRNDTGKYTVNLENTSGSKAITFTVKVMDTPGPPQAVAFKEVTRGSVTITWEPPVNDGGARIHHYIVERREASRRTWQQSGGKCTQHILKIEDLLEGVPYFFRVSAENQYGVGEAFELPEPVSATAEPASPKRMDILDTTDNSVFLGWLKPEHDGGSRIQGYVIEARPKGTEKWVVVGSTKNLTYMVEKLNKGDEYDFRVKAKNEAGYSKPRETLAPALVKEPHIEPAADLSEITNQLVTSRSGSAFTIDVPISGRPAPKVTWKLEEMRLKSSDRVSIITTKNRTSITVKDAMRGDGGKYYLTLENVAGTRTFTIEVNVTGRPSPPTGPIEISCITSESCVVNWQPPEDDGGTDITNYIVEKRESGSTAWQLINSSVKRTSLHVSHLTKYMQYTFRVSAENRFGVSKPTESETIVAEHPFTPPGPPTKPTVFNVTANTMTMKWEEPYHDGGSKVTGYWIEKKERNNILWVRENKIPCFECYTKVEGLVEGLEYQFRVYAMNSAGLSKASEASKGAVAQNPVDPPSKPEVTNVTRTTVSLKWSSPLNDGGSPIVGYIIERKPYTLTGEGRWLKCNYTNVTETFYTVTALGEGEPYEFRIIAKNANQVFSRPSETTGSVQCKTDFEPPKAQLDSKLMSETVKVRAGSDLVLDAAVGGRPDPKSSWSKGNRDLELCEKYHVQYTPTKAMAIIKFCDRDDTGKYILTVRNVSGTKTAEVNVKVLDTPGVCEGSIEISKITEESCTLSWKPPLEDGGDEVSHYIVERRDTNRLNWVIMDAECKELTCNITRLFKNTEYLFRVRGVNKYGPGVYLQSEPMFARNTFTVPSPPDAPEILASGKDFATIQWLKPESDGGSPLIHYLVEKRERKSARWVKVNRDGAHLDTTLKVSDLIEGNIYQFRVTAINKAGESEPSKVSLYVVCRVPTCTPAPPSIPRITDTHADSISLAWSRPVEDGGADVIGYILEMQEAGAEEWKKAHEKTLRGTEYVVTGLTAGKKYCFRVAGINVNGTGDFSEPCAETEPVERIETPDFELHDDLKKTICLRAGGSLRLFVKVTGRPMPTLTWSKPDVDLHNRGFIEVTSTSTTLIIDKVHRYDAGKYTLVAENSAGKQEANILVKVYDTPGPTGPIKIKELTKESITISWEAPTVDGGAPVNNYIIERREASMRAYKTVTSKCSKTSYKIDGLMEGMLYYFRVLPENIYGVGEPCETPDVILACDVPLPPQKLEVIDVTKSTVVLSWEKPEHDGGSRLSGYVIEACKFGTDKWMKVATLKITDFEHTIDKLNENEQYLFRIRAVNSRGASEPKELVAAVAVQEQRVMPVVDFSSIPQKVVNVLAGKTLELDLPIIGRPPPVCSWYFSDNRLKITDRVKVKSTGKFSKLTMSDTTIDDTGDYTLEVKNAVGVIKEVIKVIILSKPDEPKGPIRFDEIDATTVTCSWDPPVRDGGAPISGYAVEQRDAHRPGWVPVCEVSRPTFKFENLIEGDEYVFRAAAINRYGTGEFLQSENVTCRSMKNVSGPPGRPTIFDISRDGMTVAWNPPDEDGGLEVSGYIIERKEVRSDRWVRANKNPITMTRYRSTELIEGLEYEHRITAINARGLSKPSLPSKPAVATDPIDPPGCPQNPRITDTTKSTVSLAWSPPDDEGDARVDGYLIEMQKVGTMAWIKCNTTPSLICEYTLTNMPQGEEFKFRVMACNAGGSGDPAEVPGTVTVTEMLESPDYDLELKYKDVYVVRQGGVVRLSLPIKGKPHPTCKWSKDGGAVSTMAMIASTEDASELVIKGAERSDTGVYDLLLENKVGKKKAQIKVKVIGRPSAPEGPMAFEEIQANSVKVSWRAPTDDGGSDILGYIVERREAARNAWYTVDSRVTDTQLVVKGLKEGTEYHFKVTAENSFGISSSLKSEEPLVPKTPLCPPEPSSTPPEIMDVTKSSVALAWSRPKDDGGSAITGYFVEYKVVSTETWSRHENKITSTMFTLPGLTPDADYQFRIVAVNNIGESEAGPVSDAVTCKDPFDKPSQPGEIDTVNVKNNFITIRWQAPECDGGKEVLGYWVEYRKSIESTWKKCNKQRQKEMELTMPGLAEATEYEFRVFAENETGMSRPRRTATCIKTKLSVENKPSMRKEMDEVTAKLGQPAVMKCQIIGRPVPDIKWYHAGKEVVESRKYEMSSDGRNHSLSIMTDQQEDEGEYTCKAINDAGEAETSGVLVLEAAPSFHPDYPLKETYYAGLGTTLRIHAVYIGRPEPKIMWLHGAKTLENTEDISIETTEHYTHLIIKNVQRRVHGGKYRIRLHNHFGRADTAFSVEIYDKPDMPQGPIVLDALLKNSVIISWKPPKDDGGCMITNYIVEKREDKEGTEWELVSSSINGTSCRVPNLTDSAGYFFRVYAQNRYGNSVPLELTSPILIKSQLEKPSPPQSPVVSGITKDSCVVSWKPPLSDGGSKIKSYCLEKKHKKDKKEWTEWTPVTTDEIKQTVLSVKRLTEGVEYIFRVKCENLGGQSDYSEETTPIVTATAIDVRAPAFKEELRNMSVKYKSNATLVCKITGQPKPVIKWFRRGKEIHSDGKKIKIQEFKGGYHQLVITDADEEDSTVYQIRATNQGGSICATISLDVEIPAQIHLPKNLKDKEAIPALRGEVVNIKIPFGGKPDPVITWQKGQDLIDSNGHYQVIVTRSFTSLVFPNGVEKKDAGFYIVCAKNRFGIDQQTVELDVADVPDPPRGVKASDVSRDSATLNWVAPANDGGSKVISYIIEKSPTTAERWQRVAQSRDTHYTVINLFGGTSYQFRVIAENKFGQSAPSETSGHVMTKEDKSRVQLYDREVDDTGRVPRGKAQHSDAKNLHNKYAIAEELSRGQFGIVHRCVDISSEKTYMAKFVKVRGADQAIVKKEIATLNLAKHTNYLLLHESFDSPEELVMIYDFISGVDIFERLNTAEFELNEREIANYIRQICSALEFLHAQSYGHFDIRPENIVYTTRTSSNVKIIELGQSRHLTPGDQIKVQYTTAEYAAPEIHQCDMVSTVTDMWSVGVLAYVLLSGLNPFTAETNQQMIDNISNAAYSYDDESFKQRRISTRAITTGRHKRYYQTMVRKEWNTVVSAARVASGGSIRSQRGVFVAKVKIAPFENGPVGGQIGHAVVNEGDNVKFTCNIENYDSTTEVTWYCGVRQLEAGDKYEIEYEDGLAVITINKVTRSDDGTYRCKIVNEYGEDSAYAELFISSVRSYRDFFTARVVKKTKRRVDTARMLQKPPEFTLPLVNHTAYIGEDVRFGVTITVHPEPRVIWHKSGQKLIPGQDDRKYTFLTDKGLYQLIIHNLDDQDDAEYSVVARNRYGDDSCKARLTVVPRPSPADLTLRPMFKRLLANVECREGQNVRFEIRVSGHPTLKWEKDGTPLAFGPSIEVVHEGLDYYILHVRDTLPEDSGIYRVTATNSAGSASCQATLKVERVTHVKKEYEMSEKEKERAAGKEELDKKVRLSQILSGTVIMPLPPVAVQAVREAATMFKPAVTTKKGEKTEAEIKKEQEERKKRADEKRLRMPYVVPTPRVVNPAVLEEDVEIKHFKPLSDMKWYKKLRDQYEFPEPMEKIKQKRMKRIRLSRWEQFYEVPIRIKDQYKPKWRISSLTQDDLETVRPARHRTPSPEMEAYHRIRRRSLGDLSDEELLLPVNEYLSMKRTEEERLRLEDELELGYSASPPSLSPVHFELSALRPSSPRRVYSDDEEGEEVRRYDSYRVPSKYEAGPSFVDLRQRHDKVTYKAPRQKQRVYEEREDQELLRPHKTAQRISSYKSELKRMEFEEKTRTTRKETTATVATVSEEQSEHLTSFTSEYMPKPIKKLPVHEPERSPTPGKVAKADMTLPRVDFASRYEERKQALRSERRSVESKVEVVTQAPFSLDHAPRITIRMRSHRVPYGSNTKFTLNVQSKPESEIKWFHNGKEIQQSSKYYMSNISGVLTLQITNCVTEDAGTYRVVCRNNKGETSDYATLDVAGAEYAAFSSLRKDEEPPSSHLPEMTVTEVYHVSSSKTTVQESVTKTEIQSTTVVEKSSEKPAEVEKPKEKPSVPAMILSKPQSLTVEEGAVARFECEMDGDPAPSVTWRHEGAVVCTSARHHVVSTHNNSHFEISAVEMSDEGSYTVLVENAGGKQEAHFSLTIRKSESKEKVVTSPRVTSPEAKSPLAKSPEPVKSPRRVKSPEPVKSPQRVKSPVSPKSPTPKSPTPKSPTPKSPPPSEKEQVTSPIKSLRRVVSPTLEVTAPHFLVQPKSQNVNEGESAKFTCEIEGDASSEVEWLKDNMALSVTSNIQLSRSKNVFTLEIREATVADSGKYTIKAKNQFGQCSATSSLNVLICMEAASMQASGYSSSSRSAAAAEYSFESTSASSMSAMMAGSMTAGSMTAGSMVSMSSSSQMIEMSTHSHVETSSSSMRALTTGVKRGVPPKIEALPQNVNGEPGKTLTVAGVFSGDPTPSVQWVRLGRTLPNGDERYHVENTAELSTLMISAVKEGDAGAYTLRLSNELGSDTATVNVHIRSM</sequence>